<organism evidence="15 16">
    <name type="scientific">Actinomyces urogenitalis DORA_12</name>
    <dbReference type="NCBI Taxonomy" id="1403939"/>
    <lineage>
        <taxon>Bacteria</taxon>
        <taxon>Bacillati</taxon>
        <taxon>Actinomycetota</taxon>
        <taxon>Actinomycetes</taxon>
        <taxon>Actinomycetales</taxon>
        <taxon>Actinomycetaceae</taxon>
        <taxon>Actinomyces</taxon>
    </lineage>
</organism>
<dbReference type="PANTHER" id="PTHR10890">
    <property type="entry name" value="CYSTEINYL-TRNA SYNTHETASE"/>
    <property type="match status" value="1"/>
</dbReference>
<feature type="short sequence motif" description="'KMSKS' region" evidence="13">
    <location>
        <begin position="235"/>
        <end position="239"/>
    </location>
</feature>
<keyword evidence="6" id="KW-0479">Metal-binding</keyword>
<comment type="caution">
    <text evidence="13">Lacks conserved residue(s) required for the propagation of feature annotation.</text>
</comment>
<keyword evidence="7 13" id="KW-0547">Nucleotide-binding</keyword>
<evidence type="ECO:0000256" key="10">
    <source>
        <dbReference type="ARBA" id="ARBA00022917"/>
    </source>
</evidence>
<dbReference type="InterPro" id="IPR015803">
    <property type="entry name" value="Cys-tRNA-ligase"/>
</dbReference>
<dbReference type="InterPro" id="IPR024909">
    <property type="entry name" value="Cys-tRNA/MSH_ligase"/>
</dbReference>
<keyword evidence="9 13" id="KW-0067">ATP-binding</keyword>
<comment type="similarity">
    <text evidence="2 13">Belongs to the class-I aminoacyl-tRNA synthetase family.</text>
</comment>
<dbReference type="PRINTS" id="PR00983">
    <property type="entry name" value="TRNASYNTHCYS"/>
</dbReference>
<dbReference type="SUPFAM" id="SSF47323">
    <property type="entry name" value="Anticodon-binding domain of a subclass of class I aminoacyl-tRNA synthetases"/>
    <property type="match status" value="1"/>
</dbReference>
<dbReference type="SMART" id="SM00840">
    <property type="entry name" value="DALR_2"/>
    <property type="match status" value="1"/>
</dbReference>
<evidence type="ECO:0000256" key="4">
    <source>
        <dbReference type="ARBA" id="ARBA00022490"/>
    </source>
</evidence>
<dbReference type="NCBIfam" id="TIGR00435">
    <property type="entry name" value="cysS"/>
    <property type="match status" value="1"/>
</dbReference>
<evidence type="ECO:0000256" key="6">
    <source>
        <dbReference type="ARBA" id="ARBA00022723"/>
    </source>
</evidence>
<evidence type="ECO:0000313" key="15">
    <source>
        <dbReference type="EMBL" id="ETJ01631.1"/>
    </source>
</evidence>
<dbReference type="Gene3D" id="3.40.50.620">
    <property type="entry name" value="HUPs"/>
    <property type="match status" value="1"/>
</dbReference>
<dbReference type="GO" id="GO:0005524">
    <property type="term" value="F:ATP binding"/>
    <property type="evidence" value="ECO:0007669"/>
    <property type="project" value="UniProtKB-UniRule"/>
</dbReference>
<keyword evidence="8" id="KW-0862">Zinc</keyword>
<feature type="domain" description="Cysteinyl-tRNA synthetase class Ia DALR" evidence="14">
    <location>
        <begin position="317"/>
        <end position="378"/>
    </location>
</feature>
<dbReference type="EC" id="6.1.1.16" evidence="13"/>
<comment type="subcellular location">
    <subcellularLocation>
        <location evidence="13">Cytoplasm</location>
    </subcellularLocation>
</comment>
<dbReference type="GO" id="GO:0004817">
    <property type="term" value="F:cysteine-tRNA ligase activity"/>
    <property type="evidence" value="ECO:0007669"/>
    <property type="project" value="UniProtKB-UniRule"/>
</dbReference>
<comment type="cofactor">
    <cofactor evidence="1">
        <name>Zn(2+)</name>
        <dbReference type="ChEBI" id="CHEBI:29105"/>
    </cofactor>
</comment>
<dbReference type="InterPro" id="IPR015273">
    <property type="entry name" value="Cys-tRNA-synt_Ia_DALR"/>
</dbReference>
<evidence type="ECO:0000256" key="7">
    <source>
        <dbReference type="ARBA" id="ARBA00022741"/>
    </source>
</evidence>
<keyword evidence="4 13" id="KW-0963">Cytoplasm</keyword>
<evidence type="ECO:0000256" key="13">
    <source>
        <dbReference type="HAMAP-Rule" id="MF_00041"/>
    </source>
</evidence>
<evidence type="ECO:0000256" key="5">
    <source>
        <dbReference type="ARBA" id="ARBA00022598"/>
    </source>
</evidence>
<name>W1V7J9_9ACTO</name>
<dbReference type="PANTHER" id="PTHR10890:SF30">
    <property type="entry name" value="CYSTEINE--TRNA LIGASE"/>
    <property type="match status" value="1"/>
</dbReference>
<dbReference type="GO" id="GO:0005829">
    <property type="term" value="C:cytosol"/>
    <property type="evidence" value="ECO:0007669"/>
    <property type="project" value="TreeGrafter"/>
</dbReference>
<evidence type="ECO:0000256" key="12">
    <source>
        <dbReference type="ARBA" id="ARBA00047398"/>
    </source>
</evidence>
<evidence type="ECO:0000256" key="9">
    <source>
        <dbReference type="ARBA" id="ARBA00022840"/>
    </source>
</evidence>
<keyword evidence="10 13" id="KW-0648">Protein biosynthesis</keyword>
<evidence type="ECO:0000256" key="3">
    <source>
        <dbReference type="ARBA" id="ARBA00011245"/>
    </source>
</evidence>
<dbReference type="GO" id="GO:0046872">
    <property type="term" value="F:metal ion binding"/>
    <property type="evidence" value="ECO:0007669"/>
    <property type="project" value="UniProtKB-KW"/>
</dbReference>
<sequence length="448" mass="48866">MRSGIAFDVLRRWLERCGQRVLLVRNVTDIDDKILAKSAAATPPVPWWAWAQRFEREFDAAYRALGVTPPTYEPRATGHVPQMIDLIQHLLDAGHAYVGEAGNVYFDVRSLPDYGSLTNQRVDDLATTEDESQLDEDVEADKRDPRDFALWKKAKPGEPADAAWDTPWGRGRPGWHLECSAMSRRYLGESFDIHGGGIDLRFPHHENEQAQSHGAGWGFARRWVHNAWVTVKGEKMSKSLGNSLVVAELLKSYDPAVLRLALGTVHYRSTVEFSEETLDSAAALWERLAGAVTRAAEVSDDVDAPGEQLRERALPAEYVAAMDDDLNLAGAMAVVHATLKRLNTALAASAVDATEVGEAALDLRAELDVMGLDPLAEPWRSRVLGAGAAGGSDAAMSALDHLVTALIEDRAAARAAKDWARADALRDQLTAAGVVVEDGADGARWHLA</sequence>
<evidence type="ECO:0000256" key="1">
    <source>
        <dbReference type="ARBA" id="ARBA00001947"/>
    </source>
</evidence>
<comment type="subunit">
    <text evidence="3 13">Monomer.</text>
</comment>
<dbReference type="SUPFAM" id="SSF52374">
    <property type="entry name" value="Nucleotidylyl transferase"/>
    <property type="match status" value="1"/>
</dbReference>
<evidence type="ECO:0000256" key="8">
    <source>
        <dbReference type="ARBA" id="ARBA00022833"/>
    </source>
</evidence>
<dbReference type="Pfam" id="PF01406">
    <property type="entry name" value="tRNA-synt_1e"/>
    <property type="match status" value="1"/>
</dbReference>
<reference evidence="15 16" key="1">
    <citation type="submission" date="2013-12" db="EMBL/GenBank/DDBJ databases">
        <title>A Varibaculum cambriense genome reconstructed from a premature infant gut community with otherwise low bacterial novelty that shifts toward anaerobic metabolism during the third week of life.</title>
        <authorList>
            <person name="Brown C.T."/>
            <person name="Sharon I."/>
            <person name="Thomas B.C."/>
            <person name="Castelle C.J."/>
            <person name="Morowitz M.J."/>
            <person name="Banfield J.F."/>
        </authorList>
    </citation>
    <scope>NUCLEOTIDE SEQUENCE [LARGE SCALE GENOMIC DNA]</scope>
    <source>
        <strain evidence="16">DORA_12</strain>
    </source>
</reference>
<feature type="binding site" evidence="13">
    <location>
        <position position="238"/>
    </location>
    <ligand>
        <name>ATP</name>
        <dbReference type="ChEBI" id="CHEBI:30616"/>
    </ligand>
</feature>
<dbReference type="GO" id="GO:0006423">
    <property type="term" value="P:cysteinyl-tRNA aminoacylation"/>
    <property type="evidence" value="ECO:0007669"/>
    <property type="project" value="UniProtKB-UniRule"/>
</dbReference>
<evidence type="ECO:0000313" key="16">
    <source>
        <dbReference type="Proteomes" id="UP000018852"/>
    </source>
</evidence>
<protein>
    <recommendedName>
        <fullName evidence="13">Cysteine--tRNA ligase</fullName>
        <ecNumber evidence="13">6.1.1.16</ecNumber>
    </recommendedName>
    <alternativeName>
        <fullName evidence="13">Cysteinyl-tRNA synthetase</fullName>
        <shortName evidence="13">CysRS</shortName>
    </alternativeName>
</protein>
<dbReference type="EMBL" id="AZLV01001067">
    <property type="protein sequence ID" value="ETJ01631.1"/>
    <property type="molecule type" value="Genomic_DNA"/>
</dbReference>
<evidence type="ECO:0000259" key="14">
    <source>
        <dbReference type="SMART" id="SM00840"/>
    </source>
</evidence>
<dbReference type="InterPro" id="IPR032678">
    <property type="entry name" value="tRNA-synt_1_cat_dom"/>
</dbReference>
<dbReference type="HAMAP" id="MF_00041">
    <property type="entry name" value="Cys_tRNA_synth"/>
    <property type="match status" value="1"/>
</dbReference>
<dbReference type="PATRIC" id="fig|1403939.3.peg.1876"/>
<dbReference type="Pfam" id="PF23493">
    <property type="entry name" value="CysS_C"/>
    <property type="match status" value="1"/>
</dbReference>
<dbReference type="InterPro" id="IPR014729">
    <property type="entry name" value="Rossmann-like_a/b/a_fold"/>
</dbReference>
<comment type="caution">
    <text evidence="15">The sequence shown here is derived from an EMBL/GenBank/DDBJ whole genome shotgun (WGS) entry which is preliminary data.</text>
</comment>
<gene>
    <name evidence="13" type="primary">cysS</name>
    <name evidence="15" type="ORF">Q605_AUC01067G0007</name>
</gene>
<dbReference type="InterPro" id="IPR009080">
    <property type="entry name" value="tRNAsynth_Ia_anticodon-bd"/>
</dbReference>
<comment type="catalytic activity">
    <reaction evidence="12 13">
        <text>tRNA(Cys) + L-cysteine + ATP = L-cysteinyl-tRNA(Cys) + AMP + diphosphate</text>
        <dbReference type="Rhea" id="RHEA:17773"/>
        <dbReference type="Rhea" id="RHEA-COMP:9661"/>
        <dbReference type="Rhea" id="RHEA-COMP:9679"/>
        <dbReference type="ChEBI" id="CHEBI:30616"/>
        <dbReference type="ChEBI" id="CHEBI:33019"/>
        <dbReference type="ChEBI" id="CHEBI:35235"/>
        <dbReference type="ChEBI" id="CHEBI:78442"/>
        <dbReference type="ChEBI" id="CHEBI:78517"/>
        <dbReference type="ChEBI" id="CHEBI:456215"/>
        <dbReference type="EC" id="6.1.1.16"/>
    </reaction>
</comment>
<dbReference type="AlphaFoldDB" id="W1V7J9"/>
<evidence type="ECO:0000256" key="2">
    <source>
        <dbReference type="ARBA" id="ARBA00005594"/>
    </source>
</evidence>
<keyword evidence="11 13" id="KW-0030">Aminoacyl-tRNA synthetase</keyword>
<dbReference type="Gene3D" id="1.20.120.1910">
    <property type="entry name" value="Cysteine-tRNA ligase, C-terminal anti-codon recognition domain"/>
    <property type="match status" value="1"/>
</dbReference>
<dbReference type="Pfam" id="PF09190">
    <property type="entry name" value="DALR_2"/>
    <property type="match status" value="1"/>
</dbReference>
<keyword evidence="5 13" id="KW-0436">Ligase</keyword>
<dbReference type="Proteomes" id="UP000018852">
    <property type="component" value="Unassembled WGS sequence"/>
</dbReference>
<dbReference type="InterPro" id="IPR056411">
    <property type="entry name" value="CysS_C"/>
</dbReference>
<proteinExistence type="inferred from homology"/>
<accession>W1V7J9</accession>
<evidence type="ECO:0000256" key="11">
    <source>
        <dbReference type="ARBA" id="ARBA00023146"/>
    </source>
</evidence>